<sequence length="125" mass="14844">MDHFIEYTMTALVFLSLLLLILSFFAKDKIKALEEQIDQLTMSFVQETYQLKKKLKVLEEELLMNDEDIMEIVRKKTLNDSVQLEREQVLSLYKRGLSYEQIAKETSLTTEEVRMILQQYLRGMN</sequence>
<keyword evidence="2" id="KW-1185">Reference proteome</keyword>
<dbReference type="Proteomes" id="UP000248555">
    <property type="component" value="Unassembled WGS sequence"/>
</dbReference>
<comment type="caution">
    <text evidence="1">The sequence shown here is derived from an EMBL/GenBank/DDBJ whole genome shotgun (WGS) entry which is preliminary data.</text>
</comment>
<dbReference type="InterPro" id="IPR046118">
    <property type="entry name" value="DUF6115"/>
</dbReference>
<name>A0A327YRP4_9BACL</name>
<dbReference type="Pfam" id="PF19610">
    <property type="entry name" value="DUF6115"/>
    <property type="match status" value="1"/>
</dbReference>
<dbReference type="OrthoDB" id="2454584at2"/>
<organism evidence="1 2">
    <name type="scientific">Paranoxybacillus vitaminiphilus</name>
    <dbReference type="NCBI Taxonomy" id="581036"/>
    <lineage>
        <taxon>Bacteria</taxon>
        <taxon>Bacillati</taxon>
        <taxon>Bacillota</taxon>
        <taxon>Bacilli</taxon>
        <taxon>Bacillales</taxon>
        <taxon>Anoxybacillaceae</taxon>
        <taxon>Paranoxybacillus</taxon>
    </lineage>
</organism>
<dbReference type="EMBL" id="QLMH01000002">
    <property type="protein sequence ID" value="RAK22395.1"/>
    <property type="molecule type" value="Genomic_DNA"/>
</dbReference>
<evidence type="ECO:0000313" key="2">
    <source>
        <dbReference type="Proteomes" id="UP000248555"/>
    </source>
</evidence>
<evidence type="ECO:0000313" key="1">
    <source>
        <dbReference type="EMBL" id="RAK22395.1"/>
    </source>
</evidence>
<proteinExistence type="predicted"/>
<dbReference type="AlphaFoldDB" id="A0A327YRP4"/>
<protein>
    <submittedName>
        <fullName evidence="1">Uncharacterized protein</fullName>
    </submittedName>
</protein>
<gene>
    <name evidence="1" type="ORF">B0I26_102389</name>
</gene>
<accession>A0A327YRP4</accession>
<reference evidence="1 2" key="1">
    <citation type="submission" date="2018-06" db="EMBL/GenBank/DDBJ databases">
        <title>Genomic Encyclopedia of Type Strains, Phase III (KMG-III): the genomes of soil and plant-associated and newly described type strains.</title>
        <authorList>
            <person name="Whitman W."/>
        </authorList>
    </citation>
    <scope>NUCLEOTIDE SEQUENCE [LARGE SCALE GENOMIC DNA]</scope>
    <source>
        <strain evidence="1 2">CGMCC 1.8979</strain>
    </source>
</reference>
<dbReference type="RefSeq" id="WP_111644234.1">
    <property type="nucleotide sequence ID" value="NZ_QLMH01000002.1"/>
</dbReference>